<sequence length="332" mass="34950">MTRTILVTGAQGFIGRYLVRALCDRGDCRVIGVGRSPGNTTRFTHNIHSGGGERAAPLPDALVPDGPNYAYVATDLSDAAAAARLIAETAPHIVFHLAGSLRDEPFDRLVTNNIAVTRHLCDALAAQGAVLVLGSSGSIYGELGGGGVPLVETGATEPIDLYSATKRTSEDIVRIATRAGGIDGRVARIFNVVGPGQEERHIAGRIASQLTELGVGRRNGVALGPLTAWRDFIDVRDVASALVAIGFAGASDIFYNVASGCETQIATIYDLLVAAAGIADPALTQLPGRGVDIARQVVDVSRVRALGWQPRVDLPQSVDDVMRYYLELETKA</sequence>
<dbReference type="Proteomes" id="UP000012062">
    <property type="component" value="Unassembled WGS sequence"/>
</dbReference>
<organism evidence="4 5">
    <name type="scientific">Mesorhizobium metallidurans STM 2683</name>
    <dbReference type="NCBI Taxonomy" id="1297569"/>
    <lineage>
        <taxon>Bacteria</taxon>
        <taxon>Pseudomonadati</taxon>
        <taxon>Pseudomonadota</taxon>
        <taxon>Alphaproteobacteria</taxon>
        <taxon>Hyphomicrobiales</taxon>
        <taxon>Phyllobacteriaceae</taxon>
        <taxon>Mesorhizobium</taxon>
    </lineage>
</organism>
<name>M5EH39_9HYPH</name>
<evidence type="ECO:0000256" key="2">
    <source>
        <dbReference type="ARBA" id="ARBA00007637"/>
    </source>
</evidence>
<dbReference type="PANTHER" id="PTHR43000">
    <property type="entry name" value="DTDP-D-GLUCOSE 4,6-DEHYDRATASE-RELATED"/>
    <property type="match status" value="1"/>
</dbReference>
<protein>
    <submittedName>
        <fullName evidence="4">Putative Diphospho-4-keto-2,3,6-trideoxyhexulose reductase</fullName>
    </submittedName>
</protein>
<dbReference type="eggNOG" id="COG1089">
    <property type="taxonomic scope" value="Bacteria"/>
</dbReference>
<feature type="domain" description="Ketoreductase" evidence="3">
    <location>
        <begin position="3"/>
        <end position="232"/>
    </location>
</feature>
<dbReference type="RefSeq" id="WP_008872674.1">
    <property type="nucleotide sequence ID" value="NZ_CAUM01000013.1"/>
</dbReference>
<dbReference type="InterPro" id="IPR057326">
    <property type="entry name" value="KR_dom"/>
</dbReference>
<dbReference type="OrthoDB" id="9814124at2"/>
<dbReference type="EMBL" id="CAUM01000013">
    <property type="protein sequence ID" value="CCV03687.1"/>
    <property type="molecule type" value="Genomic_DNA"/>
</dbReference>
<dbReference type="SUPFAM" id="SSF51735">
    <property type="entry name" value="NAD(P)-binding Rossmann-fold domains"/>
    <property type="match status" value="1"/>
</dbReference>
<proteinExistence type="inferred from homology"/>
<comment type="pathway">
    <text evidence="1">Bacterial outer membrane biogenesis; LPS O-antigen biosynthesis.</text>
</comment>
<dbReference type="InterPro" id="IPR036291">
    <property type="entry name" value="NAD(P)-bd_dom_sf"/>
</dbReference>
<dbReference type="STRING" id="1297569.MESS2_110107"/>
<dbReference type="SMART" id="SM00822">
    <property type="entry name" value="PKS_KR"/>
    <property type="match status" value="1"/>
</dbReference>
<comment type="similarity">
    <text evidence="2">Belongs to the NAD(P)-dependent epimerase/dehydratase family.</text>
</comment>
<keyword evidence="5" id="KW-1185">Reference proteome</keyword>
<evidence type="ECO:0000313" key="4">
    <source>
        <dbReference type="EMBL" id="CCV03687.1"/>
    </source>
</evidence>
<dbReference type="Gene3D" id="3.40.50.720">
    <property type="entry name" value="NAD(P)-binding Rossmann-like Domain"/>
    <property type="match status" value="1"/>
</dbReference>
<evidence type="ECO:0000259" key="3">
    <source>
        <dbReference type="SMART" id="SM00822"/>
    </source>
</evidence>
<evidence type="ECO:0000256" key="1">
    <source>
        <dbReference type="ARBA" id="ARBA00005125"/>
    </source>
</evidence>
<dbReference type="Pfam" id="PF01370">
    <property type="entry name" value="Epimerase"/>
    <property type="match status" value="1"/>
</dbReference>
<comment type="caution">
    <text evidence="4">The sequence shown here is derived from an EMBL/GenBank/DDBJ whole genome shotgun (WGS) entry which is preliminary data.</text>
</comment>
<accession>M5EH39</accession>
<dbReference type="AlphaFoldDB" id="M5EH39"/>
<reference evidence="4 5" key="1">
    <citation type="submission" date="2013-02" db="EMBL/GenBank/DDBJ databases">
        <authorList>
            <person name="Genoscope - CEA"/>
        </authorList>
    </citation>
    <scope>NUCLEOTIDE SEQUENCE [LARGE SCALE GENOMIC DNA]</scope>
    <source>
        <strain evidence="4 5">STM 2683</strain>
    </source>
</reference>
<dbReference type="InterPro" id="IPR001509">
    <property type="entry name" value="Epimerase_deHydtase"/>
</dbReference>
<evidence type="ECO:0000313" key="5">
    <source>
        <dbReference type="Proteomes" id="UP000012062"/>
    </source>
</evidence>
<gene>
    <name evidence="4" type="ORF">MESS2_110107</name>
</gene>